<dbReference type="RefSeq" id="WP_160590034.1">
    <property type="nucleotide sequence ID" value="NZ_BAAAFP010000002.1"/>
</dbReference>
<name>A0A844ZM01_9SPHN</name>
<evidence type="ECO:0000313" key="1">
    <source>
        <dbReference type="EMBL" id="MXO88080.1"/>
    </source>
</evidence>
<dbReference type="AlphaFoldDB" id="A0A844ZM01"/>
<gene>
    <name evidence="1" type="ORF">GRI32_04935</name>
</gene>
<protein>
    <submittedName>
        <fullName evidence="1">Uncharacterized protein</fullName>
    </submittedName>
</protein>
<accession>A0A844ZM01</accession>
<organism evidence="1 2">
    <name type="scientific">Alteraurantiacibacter aestuarii</name>
    <dbReference type="NCBI Taxonomy" id="650004"/>
    <lineage>
        <taxon>Bacteria</taxon>
        <taxon>Pseudomonadati</taxon>
        <taxon>Pseudomonadota</taxon>
        <taxon>Alphaproteobacteria</taxon>
        <taxon>Sphingomonadales</taxon>
        <taxon>Erythrobacteraceae</taxon>
        <taxon>Alteraurantiacibacter</taxon>
    </lineage>
</organism>
<proteinExistence type="predicted"/>
<evidence type="ECO:0000313" key="2">
    <source>
        <dbReference type="Proteomes" id="UP000435243"/>
    </source>
</evidence>
<dbReference type="Proteomes" id="UP000435243">
    <property type="component" value="Unassembled WGS sequence"/>
</dbReference>
<reference evidence="1 2" key="1">
    <citation type="submission" date="2019-12" db="EMBL/GenBank/DDBJ databases">
        <title>Genomic-based taxomic classification of the family Erythrobacteraceae.</title>
        <authorList>
            <person name="Xu L."/>
        </authorList>
    </citation>
    <scope>NUCLEOTIDE SEQUENCE [LARGE SCALE GENOMIC DNA]</scope>
    <source>
        <strain evidence="1 2">JCM 16339</strain>
    </source>
</reference>
<keyword evidence="2" id="KW-1185">Reference proteome</keyword>
<dbReference type="EMBL" id="WTYY01000002">
    <property type="protein sequence ID" value="MXO88080.1"/>
    <property type="molecule type" value="Genomic_DNA"/>
</dbReference>
<sequence>MNKYEQFLDGLGMTLCLRSFTDFGEVFVRAIDQNFSYQIVISGNARFLEILMQITMNEKRGGVLRTAADIARQKQIDCYPSTPILTRSFSDMKTNMSLAQAYQSANLDYLSAHTDEICDLLEVAQEQFTDPESEKTGWNFSHVPKSRKEYFESVYNYHKSE</sequence>
<comment type="caution">
    <text evidence="1">The sequence shown here is derived from an EMBL/GenBank/DDBJ whole genome shotgun (WGS) entry which is preliminary data.</text>
</comment>